<sequence>MVTSKVNSASLYGVYKPSSQWSVRGLVGYANFNSTGSRNLAFVGGGSPAQASPSGSGYTVALNADYLVHLSKPTASTQVFLKPFVGVAWGGYQQSAFTESGAGGLNLTVQGKSANSLVGTLGFELASSPIPLNKANTVSITPRLAVAYQVDALANDSGVRSVTSSLDSAPASGSFQTQGENRGVNTLAVEGGVDLKVSSTTSLYANLGYEAFSNGSQFTYGGGVKVRF</sequence>
<name>A0ABU5SUS7_9CYAN</name>
<dbReference type="RefSeq" id="WP_323356394.1">
    <property type="nucleotide sequence ID" value="NZ_JAYGHY010000016.1"/>
</dbReference>
<dbReference type="InterPro" id="IPR036709">
    <property type="entry name" value="Autotransporte_beta_dom_sf"/>
</dbReference>
<dbReference type="Proteomes" id="UP001302329">
    <property type="component" value="Unassembled WGS sequence"/>
</dbReference>
<dbReference type="Pfam" id="PF03797">
    <property type="entry name" value="Autotransporter"/>
    <property type="match status" value="1"/>
</dbReference>
<comment type="caution">
    <text evidence="2">The sequence shown here is derived from an EMBL/GenBank/DDBJ whole genome shotgun (WGS) entry which is preliminary data.</text>
</comment>
<feature type="domain" description="Autotransporter" evidence="1">
    <location>
        <begin position="1"/>
        <end position="228"/>
    </location>
</feature>
<proteinExistence type="predicted"/>
<gene>
    <name evidence="2" type="ORF">VB739_06925</name>
</gene>
<evidence type="ECO:0000259" key="1">
    <source>
        <dbReference type="PROSITE" id="PS51208"/>
    </source>
</evidence>
<dbReference type="EMBL" id="JAYGHY010000016">
    <property type="protein sequence ID" value="MEA5442281.1"/>
    <property type="molecule type" value="Genomic_DNA"/>
</dbReference>
<keyword evidence="3" id="KW-1185">Reference proteome</keyword>
<dbReference type="InterPro" id="IPR005546">
    <property type="entry name" value="Autotransporte_beta"/>
</dbReference>
<dbReference type="SUPFAM" id="SSF103515">
    <property type="entry name" value="Autotransporter"/>
    <property type="match status" value="1"/>
</dbReference>
<evidence type="ECO:0000313" key="3">
    <source>
        <dbReference type="Proteomes" id="UP001302329"/>
    </source>
</evidence>
<organism evidence="2 3">
    <name type="scientific">Cyanobium gracile UHCC 0281</name>
    <dbReference type="NCBI Taxonomy" id="3110309"/>
    <lineage>
        <taxon>Bacteria</taxon>
        <taxon>Bacillati</taxon>
        <taxon>Cyanobacteriota</taxon>
        <taxon>Cyanophyceae</taxon>
        <taxon>Synechococcales</taxon>
        <taxon>Prochlorococcaceae</taxon>
        <taxon>Cyanobium</taxon>
    </lineage>
</organism>
<dbReference type="Gene3D" id="2.40.128.130">
    <property type="entry name" value="Autotransporter beta-domain"/>
    <property type="match status" value="1"/>
</dbReference>
<accession>A0ABU5SUS7</accession>
<dbReference type="PROSITE" id="PS51208">
    <property type="entry name" value="AUTOTRANSPORTER"/>
    <property type="match status" value="1"/>
</dbReference>
<evidence type="ECO:0000313" key="2">
    <source>
        <dbReference type="EMBL" id="MEA5442281.1"/>
    </source>
</evidence>
<reference evidence="2 3" key="1">
    <citation type="submission" date="2023-12" db="EMBL/GenBank/DDBJ databases">
        <title>Baltic Sea Cyanobacteria.</title>
        <authorList>
            <person name="Delbaje E."/>
            <person name="Fewer D.P."/>
            <person name="Shishido T.K."/>
        </authorList>
    </citation>
    <scope>NUCLEOTIDE SEQUENCE [LARGE SCALE GENOMIC DNA]</scope>
    <source>
        <strain evidence="2 3">UHCC 0281</strain>
    </source>
</reference>
<protein>
    <submittedName>
        <fullName evidence="2">Autotransporter outer membrane beta-barrel domain-containing protein</fullName>
    </submittedName>
</protein>